<reference evidence="2" key="1">
    <citation type="journal article" date="2019" name="Sci. Rep.">
        <title>Draft genome of Tanacetum cinerariifolium, the natural source of mosquito coil.</title>
        <authorList>
            <person name="Yamashiro T."/>
            <person name="Shiraishi A."/>
            <person name="Satake H."/>
            <person name="Nakayama K."/>
        </authorList>
    </citation>
    <scope>NUCLEOTIDE SEQUENCE</scope>
</reference>
<accession>A0A699WGW2</accession>
<name>A0A699WGW2_TANCI</name>
<evidence type="ECO:0000256" key="1">
    <source>
        <dbReference type="SAM" id="MobiDB-lite"/>
    </source>
</evidence>
<protein>
    <submittedName>
        <fullName evidence="2">Uncharacterized protein</fullName>
    </submittedName>
</protein>
<feature type="region of interest" description="Disordered" evidence="1">
    <location>
        <begin position="49"/>
        <end position="77"/>
    </location>
</feature>
<comment type="caution">
    <text evidence="2">The sequence shown here is derived from an EMBL/GenBank/DDBJ whole genome shotgun (WGS) entry which is preliminary data.</text>
</comment>
<organism evidence="2">
    <name type="scientific">Tanacetum cinerariifolium</name>
    <name type="common">Dalmatian daisy</name>
    <name type="synonym">Chrysanthemum cinerariifolium</name>
    <dbReference type="NCBI Taxonomy" id="118510"/>
    <lineage>
        <taxon>Eukaryota</taxon>
        <taxon>Viridiplantae</taxon>
        <taxon>Streptophyta</taxon>
        <taxon>Embryophyta</taxon>
        <taxon>Tracheophyta</taxon>
        <taxon>Spermatophyta</taxon>
        <taxon>Magnoliopsida</taxon>
        <taxon>eudicotyledons</taxon>
        <taxon>Gunneridae</taxon>
        <taxon>Pentapetalae</taxon>
        <taxon>asterids</taxon>
        <taxon>campanulids</taxon>
        <taxon>Asterales</taxon>
        <taxon>Asteraceae</taxon>
        <taxon>Asteroideae</taxon>
        <taxon>Anthemideae</taxon>
        <taxon>Anthemidinae</taxon>
        <taxon>Tanacetum</taxon>
    </lineage>
</organism>
<proteinExistence type="predicted"/>
<dbReference type="AlphaFoldDB" id="A0A699WGW2"/>
<evidence type="ECO:0000313" key="2">
    <source>
        <dbReference type="EMBL" id="GFD43614.1"/>
    </source>
</evidence>
<dbReference type="EMBL" id="BKCJ011601457">
    <property type="protein sequence ID" value="GFD43614.1"/>
    <property type="molecule type" value="Genomic_DNA"/>
</dbReference>
<sequence>EIVSAAAVVQADVHVALTETVNAAAVVTTAAPVKVVVPSTKQRRGVVIRNLEEESSAKTPTETKSKDKGKGIMVEEP</sequence>
<gene>
    <name evidence="2" type="ORF">Tci_915583</name>
</gene>
<feature type="compositionally biased region" description="Basic and acidic residues" evidence="1">
    <location>
        <begin position="50"/>
        <end position="70"/>
    </location>
</feature>
<feature type="non-terminal residue" evidence="2">
    <location>
        <position position="77"/>
    </location>
</feature>
<feature type="non-terminal residue" evidence="2">
    <location>
        <position position="1"/>
    </location>
</feature>